<feature type="region of interest" description="Disordered" evidence="1">
    <location>
        <begin position="63"/>
        <end position="156"/>
    </location>
</feature>
<dbReference type="OrthoDB" id="4848529at2759"/>
<dbReference type="AlphaFoldDB" id="A0A218ZDX0"/>
<protein>
    <submittedName>
        <fullName evidence="2">Uncharacterized protein</fullName>
    </submittedName>
</protein>
<dbReference type="InParanoid" id="A0A218ZDX0"/>
<dbReference type="EMBL" id="MZNU01000068">
    <property type="protein sequence ID" value="OWP05475.1"/>
    <property type="molecule type" value="Genomic_DNA"/>
</dbReference>
<keyword evidence="3" id="KW-1185">Reference proteome</keyword>
<comment type="caution">
    <text evidence="2">The sequence shown here is derived from an EMBL/GenBank/DDBJ whole genome shotgun (WGS) entry which is preliminary data.</text>
</comment>
<organism evidence="2 3">
    <name type="scientific">Diplocarpon coronariae</name>
    <dbReference type="NCBI Taxonomy" id="2795749"/>
    <lineage>
        <taxon>Eukaryota</taxon>
        <taxon>Fungi</taxon>
        <taxon>Dikarya</taxon>
        <taxon>Ascomycota</taxon>
        <taxon>Pezizomycotina</taxon>
        <taxon>Leotiomycetes</taxon>
        <taxon>Helotiales</taxon>
        <taxon>Drepanopezizaceae</taxon>
        <taxon>Diplocarpon</taxon>
    </lineage>
</organism>
<proteinExistence type="predicted"/>
<accession>A0A218ZDX0</accession>
<reference evidence="2 3" key="1">
    <citation type="submission" date="2017-04" db="EMBL/GenBank/DDBJ databases">
        <title>Draft genome sequence of Marssonina coronaria NL1: causal agent of apple blotch.</title>
        <authorList>
            <person name="Cheng Q."/>
        </authorList>
    </citation>
    <scope>NUCLEOTIDE SEQUENCE [LARGE SCALE GENOMIC DNA]</scope>
    <source>
        <strain evidence="2 3">NL1</strain>
    </source>
</reference>
<dbReference type="Proteomes" id="UP000242519">
    <property type="component" value="Unassembled WGS sequence"/>
</dbReference>
<name>A0A218ZDX0_9HELO</name>
<evidence type="ECO:0000313" key="3">
    <source>
        <dbReference type="Proteomes" id="UP000242519"/>
    </source>
</evidence>
<gene>
    <name evidence="2" type="ORF">B2J93_7819</name>
</gene>
<feature type="compositionally biased region" description="Basic residues" evidence="1">
    <location>
        <begin position="103"/>
        <end position="114"/>
    </location>
</feature>
<sequence length="156" mass="16897">MSEVKKGTWTDAENYQMVFQILSQVLAESKITVKSDQLNLPNRTPRAISDHWLVLKKMVAAPTTGGGSAIKTPKKAAGSKTATPASKRKANNGTDGDATTPTPKRRKSPLKKKLSKNEEEVAAEDSEEMPVLTDSSGSDGMVPSPADSYRSYEHYT</sequence>
<evidence type="ECO:0000313" key="2">
    <source>
        <dbReference type="EMBL" id="OWP05475.1"/>
    </source>
</evidence>
<evidence type="ECO:0000256" key="1">
    <source>
        <dbReference type="SAM" id="MobiDB-lite"/>
    </source>
</evidence>